<dbReference type="SMART" id="SM00939">
    <property type="entry name" value="PepX_C"/>
    <property type="match status" value="1"/>
</dbReference>
<comment type="caution">
    <text evidence="12">The sequence shown here is derived from an EMBL/GenBank/DDBJ whole genome shotgun (WGS) entry which is preliminary data.</text>
</comment>
<organism evidence="12 13">
    <name type="scientific">Pseudosporangium ferrugineum</name>
    <dbReference type="NCBI Taxonomy" id="439699"/>
    <lineage>
        <taxon>Bacteria</taxon>
        <taxon>Bacillati</taxon>
        <taxon>Actinomycetota</taxon>
        <taxon>Actinomycetes</taxon>
        <taxon>Micromonosporales</taxon>
        <taxon>Micromonosporaceae</taxon>
        <taxon>Pseudosporangium</taxon>
    </lineage>
</organism>
<evidence type="ECO:0000256" key="6">
    <source>
        <dbReference type="ARBA" id="ARBA00022801"/>
    </source>
</evidence>
<feature type="chain" id="PRO_5038400050" description="Xaa-Pro dipeptidyl-peptidase" evidence="10">
    <location>
        <begin position="28"/>
        <end position="628"/>
    </location>
</feature>
<dbReference type="GO" id="GO:0008239">
    <property type="term" value="F:dipeptidyl-peptidase activity"/>
    <property type="evidence" value="ECO:0007669"/>
    <property type="project" value="UniProtKB-EC"/>
</dbReference>
<dbReference type="GO" id="GO:0008236">
    <property type="term" value="F:serine-type peptidase activity"/>
    <property type="evidence" value="ECO:0007669"/>
    <property type="project" value="UniProtKB-KW"/>
</dbReference>
<proteinExistence type="inferred from homology"/>
<evidence type="ECO:0000256" key="4">
    <source>
        <dbReference type="ARBA" id="ARBA00022438"/>
    </source>
</evidence>
<reference evidence="12 13" key="1">
    <citation type="submission" date="2018-03" db="EMBL/GenBank/DDBJ databases">
        <title>Genomic Encyclopedia of Archaeal and Bacterial Type Strains, Phase II (KMG-II): from individual species to whole genera.</title>
        <authorList>
            <person name="Goeker M."/>
        </authorList>
    </citation>
    <scope>NUCLEOTIDE SEQUENCE [LARGE SCALE GENOMIC DNA]</scope>
    <source>
        <strain evidence="12 13">DSM 45348</strain>
    </source>
</reference>
<dbReference type="InterPro" id="IPR008979">
    <property type="entry name" value="Galactose-bd-like_sf"/>
</dbReference>
<dbReference type="Gene3D" id="1.10.246.70">
    <property type="match status" value="1"/>
</dbReference>
<evidence type="ECO:0000256" key="8">
    <source>
        <dbReference type="ARBA" id="ARBA00030045"/>
    </source>
</evidence>
<dbReference type="Pfam" id="PF08530">
    <property type="entry name" value="PepX_C"/>
    <property type="match status" value="1"/>
</dbReference>
<dbReference type="SUPFAM" id="SSF53474">
    <property type="entry name" value="alpha/beta-Hydrolases"/>
    <property type="match status" value="1"/>
</dbReference>
<keyword evidence="5" id="KW-0645">Protease</keyword>
<keyword evidence="4" id="KW-0031">Aminopeptidase</keyword>
<dbReference type="InterPro" id="IPR029058">
    <property type="entry name" value="AB_hydrolase_fold"/>
</dbReference>
<feature type="signal peptide" evidence="10">
    <location>
        <begin position="1"/>
        <end position="27"/>
    </location>
</feature>
<dbReference type="InterPro" id="IPR000383">
    <property type="entry name" value="Xaa-Pro-like_dom"/>
</dbReference>
<dbReference type="EMBL" id="PVZG01000001">
    <property type="protein sequence ID" value="PRY33213.1"/>
    <property type="molecule type" value="Genomic_DNA"/>
</dbReference>
<evidence type="ECO:0000256" key="1">
    <source>
        <dbReference type="ARBA" id="ARBA00000123"/>
    </source>
</evidence>
<keyword evidence="7" id="KW-0720">Serine protease</keyword>
<keyword evidence="13" id="KW-1185">Reference proteome</keyword>
<dbReference type="AlphaFoldDB" id="A0A2T0SIM7"/>
<dbReference type="PANTHER" id="PTHR43056">
    <property type="entry name" value="PEPTIDASE S9 PROLYL OLIGOPEPTIDASE"/>
    <property type="match status" value="1"/>
</dbReference>
<evidence type="ECO:0000256" key="10">
    <source>
        <dbReference type="SAM" id="SignalP"/>
    </source>
</evidence>
<dbReference type="RefSeq" id="WP_106124539.1">
    <property type="nucleotide sequence ID" value="NZ_PVZG01000001.1"/>
</dbReference>
<evidence type="ECO:0000256" key="7">
    <source>
        <dbReference type="ARBA" id="ARBA00022825"/>
    </source>
</evidence>
<dbReference type="Gene3D" id="3.40.50.1820">
    <property type="entry name" value="alpha/beta hydrolase"/>
    <property type="match status" value="1"/>
</dbReference>
<dbReference type="InterPro" id="IPR008252">
    <property type="entry name" value="Pept_S15_Xpro"/>
</dbReference>
<evidence type="ECO:0000256" key="2">
    <source>
        <dbReference type="ARBA" id="ARBA00010819"/>
    </source>
</evidence>
<dbReference type="PRINTS" id="PR00923">
    <property type="entry name" value="LACTOPTASE"/>
</dbReference>
<dbReference type="SUPFAM" id="SSF49785">
    <property type="entry name" value="Galactose-binding domain-like"/>
    <property type="match status" value="1"/>
</dbReference>
<dbReference type="Pfam" id="PF02129">
    <property type="entry name" value="Peptidase_S15"/>
    <property type="match status" value="1"/>
</dbReference>
<protein>
    <recommendedName>
        <fullName evidence="3">Xaa-Pro dipeptidyl-peptidase</fullName>
        <ecNumber evidence="3">3.4.14.11</ecNumber>
    </recommendedName>
    <alternativeName>
        <fullName evidence="8">X-prolyl-dipeptidyl aminopeptidase</fullName>
    </alternativeName>
</protein>
<comment type="catalytic activity">
    <reaction evidence="1">
        <text>Hydrolyzes Xaa-Pro-|- bonds to release unblocked, N-terminal dipeptides from substrates including Ala-Pro-|-p-nitroanilide and (sequentially) Tyr-Pro-|-Phe-Pro-|-Gly-Pro-|-Ile.</text>
        <dbReference type="EC" id="3.4.14.11"/>
    </reaction>
</comment>
<evidence type="ECO:0000313" key="12">
    <source>
        <dbReference type="EMBL" id="PRY33213.1"/>
    </source>
</evidence>
<dbReference type="GO" id="GO:0004177">
    <property type="term" value="F:aminopeptidase activity"/>
    <property type="evidence" value="ECO:0007669"/>
    <property type="project" value="UniProtKB-KW"/>
</dbReference>
<dbReference type="InterPro" id="IPR013736">
    <property type="entry name" value="Xaa-Pro_dipept_C"/>
</dbReference>
<dbReference type="EC" id="3.4.14.11" evidence="3"/>
<keyword evidence="10" id="KW-0732">Signal</keyword>
<evidence type="ECO:0000259" key="11">
    <source>
        <dbReference type="SMART" id="SM00939"/>
    </source>
</evidence>
<dbReference type="GO" id="GO:0006508">
    <property type="term" value="P:proteolysis"/>
    <property type="evidence" value="ECO:0007669"/>
    <property type="project" value="UniProtKB-KW"/>
</dbReference>
<comment type="similarity">
    <text evidence="2">Belongs to the peptidase S15 family.</text>
</comment>
<dbReference type="PANTHER" id="PTHR43056:SF10">
    <property type="entry name" value="COCE_NOND FAMILY, PUTATIVE (AFU_ORTHOLOGUE AFUA_7G00600)-RELATED"/>
    <property type="match status" value="1"/>
</dbReference>
<dbReference type="OrthoDB" id="5240615at2"/>
<keyword evidence="6" id="KW-0378">Hydrolase</keyword>
<sequence length="628" mass="67552">MAVSRGGVRLLAVACAFVTVLSGSAAAAAGPVATPAAGTAGTEPEFDYTQAVREQVWVQAPVDSDADGRPDRVAVRIIRPRTPDGRKVPVIFQPSPYYAGLKDVPNHDDIDRDGAGARRGASPGTDRAAETIVFSGYLDNYFVPRGYAVVFADSLGSGGSTGCPTSGGRNETLGMKAVVDWLNGRAPGVDAAGAPVRATWSTGRTGMIGVSYNGTLPNAVAATGVRGLETIVPIAGISSWYDYYRANGGVVAPGGFQGEDTDVLAKAVLTRADPEVCAGVMADLERAQDRETGDYSAYWAERDYVRDAGRVRASVLLVHGLHDDNVRTQQAGQWWDALARRGVPRKIWLHQAGHTDPFNVRRDVWLDTLHRWFDYWLYRIDTGIMREPMADVEVAPNQWRTASTWPVPGTRPTAMALGGPAPDGRPGTLTPWPVRPGGRQSFVDDPSRTAEDLVAGELSADPGRLAYLSAPLERETRLSGTPEITVRADLAGRSPYLTALLVDYGTADRYAGLRTIPGQDCVGPGIPEDPGCFNRREYVTAATPLEIVSRGWLDVRNRFSPARTTPIEAGRAYTFRWNLQTEDHVFAPGHRIGVVLISTERDHTLRYPAGTEVGVRLGVSKVVLPLAG</sequence>
<dbReference type="InterPro" id="IPR050585">
    <property type="entry name" value="Xaa-Pro_dipeptidyl-ppase/CocE"/>
</dbReference>
<accession>A0A2T0SIM7</accession>
<feature type="region of interest" description="Disordered" evidence="9">
    <location>
        <begin position="103"/>
        <end position="125"/>
    </location>
</feature>
<evidence type="ECO:0000256" key="3">
    <source>
        <dbReference type="ARBA" id="ARBA00012463"/>
    </source>
</evidence>
<dbReference type="NCBIfam" id="NF003780">
    <property type="entry name" value="PRK05371.1-1"/>
    <property type="match status" value="1"/>
</dbReference>
<feature type="compositionally biased region" description="Basic and acidic residues" evidence="9">
    <location>
        <begin position="104"/>
        <end position="116"/>
    </location>
</feature>
<gene>
    <name evidence="12" type="ORF">CLV70_101375</name>
</gene>
<dbReference type="Gene3D" id="2.60.120.260">
    <property type="entry name" value="Galactose-binding domain-like"/>
    <property type="match status" value="1"/>
</dbReference>
<feature type="domain" description="Xaa-Pro dipeptidyl-peptidase C-terminal" evidence="11">
    <location>
        <begin position="370"/>
        <end position="625"/>
    </location>
</feature>
<evidence type="ECO:0000256" key="9">
    <source>
        <dbReference type="SAM" id="MobiDB-lite"/>
    </source>
</evidence>
<name>A0A2T0SIM7_9ACTN</name>
<dbReference type="Proteomes" id="UP000239209">
    <property type="component" value="Unassembled WGS sequence"/>
</dbReference>
<evidence type="ECO:0000313" key="13">
    <source>
        <dbReference type="Proteomes" id="UP000239209"/>
    </source>
</evidence>
<evidence type="ECO:0000256" key="5">
    <source>
        <dbReference type="ARBA" id="ARBA00022670"/>
    </source>
</evidence>